<reference evidence="2" key="2">
    <citation type="submission" date="2015-08" db="UniProtKB">
        <authorList>
            <consortium name="WormBaseParasite"/>
        </authorList>
    </citation>
    <scope>IDENTIFICATION</scope>
</reference>
<organism evidence="1 2">
    <name type="scientific">Strongyloides venezuelensis</name>
    <name type="common">Threadworm</name>
    <dbReference type="NCBI Taxonomy" id="75913"/>
    <lineage>
        <taxon>Eukaryota</taxon>
        <taxon>Metazoa</taxon>
        <taxon>Ecdysozoa</taxon>
        <taxon>Nematoda</taxon>
        <taxon>Chromadorea</taxon>
        <taxon>Rhabditida</taxon>
        <taxon>Tylenchina</taxon>
        <taxon>Panagrolaimomorpha</taxon>
        <taxon>Strongyloidoidea</taxon>
        <taxon>Strongyloididae</taxon>
        <taxon>Strongyloides</taxon>
    </lineage>
</organism>
<dbReference type="AlphaFoldDB" id="A0A0K0ETW4"/>
<accession>A0A0K0ETW4</accession>
<dbReference type="WBParaSite" id="SVE_0000502650.1">
    <property type="protein sequence ID" value="SVE_0000502650.1"/>
    <property type="gene ID" value="SVE_0000502650"/>
</dbReference>
<protein>
    <submittedName>
        <fullName evidence="2">ABC transporter permease</fullName>
    </submittedName>
</protein>
<dbReference type="Proteomes" id="UP000035680">
    <property type="component" value="Unassembled WGS sequence"/>
</dbReference>
<keyword evidence="1" id="KW-1185">Reference proteome</keyword>
<sequence length="49" mass="5848">LVFCIYFIIAFYNYSVDKRVNKQQIVLSFFLSIYKKILIIIDIVKTLLS</sequence>
<reference evidence="1" key="1">
    <citation type="submission" date="2014-07" db="EMBL/GenBank/DDBJ databases">
        <authorList>
            <person name="Martin A.A"/>
            <person name="De Silva N."/>
        </authorList>
    </citation>
    <scope>NUCLEOTIDE SEQUENCE</scope>
</reference>
<name>A0A0K0ETW4_STRVS</name>
<evidence type="ECO:0000313" key="2">
    <source>
        <dbReference type="WBParaSite" id="SVE_0000502650.1"/>
    </source>
</evidence>
<evidence type="ECO:0000313" key="1">
    <source>
        <dbReference type="Proteomes" id="UP000035680"/>
    </source>
</evidence>
<proteinExistence type="predicted"/>